<dbReference type="GO" id="GO:0003677">
    <property type="term" value="F:DNA binding"/>
    <property type="evidence" value="ECO:0007669"/>
    <property type="project" value="UniProtKB-KW"/>
</dbReference>
<dbReference type="GO" id="GO:0005634">
    <property type="term" value="C:nucleus"/>
    <property type="evidence" value="ECO:0007669"/>
    <property type="project" value="TreeGrafter"/>
</dbReference>
<organism evidence="8 9">
    <name type="scientific">Vanilla planifolia</name>
    <name type="common">Vanilla</name>
    <dbReference type="NCBI Taxonomy" id="51239"/>
    <lineage>
        <taxon>Eukaryota</taxon>
        <taxon>Viridiplantae</taxon>
        <taxon>Streptophyta</taxon>
        <taxon>Embryophyta</taxon>
        <taxon>Tracheophyta</taxon>
        <taxon>Spermatophyta</taxon>
        <taxon>Magnoliopsida</taxon>
        <taxon>Liliopsida</taxon>
        <taxon>Asparagales</taxon>
        <taxon>Orchidaceae</taxon>
        <taxon>Vanilloideae</taxon>
        <taxon>Vanilleae</taxon>
        <taxon>Vanilla</taxon>
    </lineage>
</organism>
<evidence type="ECO:0000313" key="8">
    <source>
        <dbReference type="EMBL" id="KAG0455742.1"/>
    </source>
</evidence>
<dbReference type="EMBL" id="JADCNM010000013">
    <property type="protein sequence ID" value="KAG0455742.1"/>
    <property type="molecule type" value="Genomic_DNA"/>
</dbReference>
<dbReference type="GO" id="GO:0006974">
    <property type="term" value="P:DNA damage response"/>
    <property type="evidence" value="ECO:0007669"/>
    <property type="project" value="UniProtKB-KW"/>
</dbReference>
<reference evidence="8 9" key="1">
    <citation type="journal article" date="2020" name="Nat. Food">
        <title>A phased Vanilla planifolia genome enables genetic improvement of flavour and production.</title>
        <authorList>
            <person name="Hasing T."/>
            <person name="Tang H."/>
            <person name="Brym M."/>
            <person name="Khazi F."/>
            <person name="Huang T."/>
            <person name="Chambers A.H."/>
        </authorList>
    </citation>
    <scope>NUCLEOTIDE SEQUENCE [LARGE SCALE GENOMIC DNA]</scope>
    <source>
        <tissue evidence="8">Leaf</tissue>
    </source>
</reference>
<dbReference type="PROSITE" id="PS00678">
    <property type="entry name" value="WD_REPEATS_1"/>
    <property type="match status" value="1"/>
</dbReference>
<dbReference type="InterPro" id="IPR036322">
    <property type="entry name" value="WD40_repeat_dom_sf"/>
</dbReference>
<accession>A0A835PTB5</accession>
<dbReference type="Pfam" id="PF00400">
    <property type="entry name" value="WD40"/>
    <property type="match status" value="2"/>
</dbReference>
<keyword evidence="4" id="KW-0227">DNA damage</keyword>
<sequence length="375" mass="42716">MLAKTFKYTYSTENCIFSIHQRSCDINALYVGEGGGMVKLWDERSGKISGSWNLHKDRINTVDFNPENLNLMATSSTDGTACIWDLRSIKKYQSKQLKMVQHKRAVHSAYFSPSGVYLATTSFDDRIGILSVSDPTDLSMVRHNNQAGRWLSSFRGYLGMDDSLPVPWKHGKDCGYHLDLKQNHYSSRKPRDNLHPLPLCSSSFPNWNTCLFHSWRNVTFEVYEQIASNKWRCRAATNTTSHSLADHLTTEDQSAICSRAASDARRAGRRRPGPAPVVGGEGRCRTLISRIRPPRRYEGEFRYDPMSYARNFDEGGEDGSADEERFRFRDFASRLPSTPPMPAIIEDINYPIQQQNPKNNPNTQKEIYGTIKGRI</sequence>
<protein>
    <submittedName>
        <fullName evidence="8">Uncharacterized protein</fullName>
    </submittedName>
</protein>
<keyword evidence="2 6" id="KW-0853">WD repeat</keyword>
<dbReference type="PROSITE" id="PS50082">
    <property type="entry name" value="WD_REPEATS_2"/>
    <property type="match status" value="1"/>
</dbReference>
<dbReference type="InterPro" id="IPR001680">
    <property type="entry name" value="WD40_rpt"/>
</dbReference>
<evidence type="ECO:0000256" key="6">
    <source>
        <dbReference type="PROSITE-ProRule" id="PRU00221"/>
    </source>
</evidence>
<evidence type="ECO:0000256" key="7">
    <source>
        <dbReference type="SAM" id="MobiDB-lite"/>
    </source>
</evidence>
<dbReference type="Proteomes" id="UP000639772">
    <property type="component" value="Chromosome 13"/>
</dbReference>
<dbReference type="SUPFAM" id="SSF50978">
    <property type="entry name" value="WD40 repeat-like"/>
    <property type="match status" value="1"/>
</dbReference>
<dbReference type="InterPro" id="IPR019775">
    <property type="entry name" value="WD40_repeat_CS"/>
</dbReference>
<evidence type="ECO:0000256" key="5">
    <source>
        <dbReference type="ARBA" id="ARBA00023125"/>
    </source>
</evidence>
<dbReference type="OrthoDB" id="766928at2759"/>
<keyword evidence="5" id="KW-0238">DNA-binding</keyword>
<dbReference type="PROSITE" id="PS50294">
    <property type="entry name" value="WD_REPEATS_REGION"/>
    <property type="match status" value="1"/>
</dbReference>
<dbReference type="PANTHER" id="PTHR14773">
    <property type="entry name" value="WD REPEAT-CONTAINING PROTEIN 76"/>
    <property type="match status" value="1"/>
</dbReference>
<evidence type="ECO:0000313" key="9">
    <source>
        <dbReference type="Proteomes" id="UP000639772"/>
    </source>
</evidence>
<dbReference type="InterPro" id="IPR015943">
    <property type="entry name" value="WD40/YVTN_repeat-like_dom_sf"/>
</dbReference>
<feature type="repeat" description="WD" evidence="6">
    <location>
        <begin position="52"/>
        <end position="94"/>
    </location>
</feature>
<feature type="region of interest" description="Disordered" evidence="7">
    <location>
        <begin position="262"/>
        <end position="281"/>
    </location>
</feature>
<gene>
    <name evidence="8" type="ORF">HPP92_023530</name>
</gene>
<dbReference type="GO" id="GO:2000001">
    <property type="term" value="P:regulation of DNA damage checkpoint"/>
    <property type="evidence" value="ECO:0007669"/>
    <property type="project" value="TreeGrafter"/>
</dbReference>
<name>A0A835PTB5_VANPL</name>
<evidence type="ECO:0000256" key="1">
    <source>
        <dbReference type="ARBA" id="ARBA00005434"/>
    </source>
</evidence>
<keyword evidence="3" id="KW-0677">Repeat</keyword>
<evidence type="ECO:0000256" key="4">
    <source>
        <dbReference type="ARBA" id="ARBA00022763"/>
    </source>
</evidence>
<dbReference type="Gene3D" id="2.130.10.10">
    <property type="entry name" value="YVTN repeat-like/Quinoprotein amine dehydrogenase"/>
    <property type="match status" value="1"/>
</dbReference>
<evidence type="ECO:0000256" key="2">
    <source>
        <dbReference type="ARBA" id="ARBA00022574"/>
    </source>
</evidence>
<dbReference type="InterPro" id="IPR050853">
    <property type="entry name" value="WD_repeat_DNA-damage-binding"/>
</dbReference>
<comment type="similarity">
    <text evidence="1">Belongs to the WD repeat DDB2/WDR76 family.</text>
</comment>
<proteinExistence type="inferred from homology"/>
<dbReference type="AlphaFoldDB" id="A0A835PTB5"/>
<dbReference type="PANTHER" id="PTHR14773:SF0">
    <property type="entry name" value="WD REPEAT-CONTAINING PROTEIN 76"/>
    <property type="match status" value="1"/>
</dbReference>
<comment type="caution">
    <text evidence="8">The sequence shown here is derived from an EMBL/GenBank/DDBJ whole genome shotgun (WGS) entry which is preliminary data.</text>
</comment>
<dbReference type="SMART" id="SM00320">
    <property type="entry name" value="WD40"/>
    <property type="match status" value="3"/>
</dbReference>
<evidence type="ECO:0000256" key="3">
    <source>
        <dbReference type="ARBA" id="ARBA00022737"/>
    </source>
</evidence>